<dbReference type="eggNOG" id="COG1216">
    <property type="taxonomic scope" value="Bacteria"/>
</dbReference>
<reference evidence="2 3" key="1">
    <citation type="submission" date="2007-01" db="EMBL/GenBank/DDBJ databases">
        <authorList>
            <person name="Haygood M."/>
            <person name="Podell S."/>
            <person name="Anderson C."/>
            <person name="Hopkinson B."/>
            <person name="Roe K."/>
            <person name="Barbeau K."/>
            <person name="Gaasterland T."/>
            <person name="Ferriera S."/>
            <person name="Johnson J."/>
            <person name="Kravitz S."/>
            <person name="Beeson K."/>
            <person name="Sutton G."/>
            <person name="Rogers Y.-H."/>
            <person name="Friedman R."/>
            <person name="Frazier M."/>
            <person name="Venter J.C."/>
        </authorList>
    </citation>
    <scope>NUCLEOTIDE SEQUENCE [LARGE SCALE GENOMIC DNA]</scope>
    <source>
        <strain evidence="2 3">ATCC 23134</strain>
    </source>
</reference>
<organism evidence="2 3">
    <name type="scientific">Microscilla marina ATCC 23134</name>
    <dbReference type="NCBI Taxonomy" id="313606"/>
    <lineage>
        <taxon>Bacteria</taxon>
        <taxon>Pseudomonadati</taxon>
        <taxon>Bacteroidota</taxon>
        <taxon>Cytophagia</taxon>
        <taxon>Cytophagales</taxon>
        <taxon>Microscillaceae</taxon>
        <taxon>Microscilla</taxon>
    </lineage>
</organism>
<dbReference type="RefSeq" id="WP_002697742.1">
    <property type="nucleotide sequence ID" value="NZ_AAWS01000015.1"/>
</dbReference>
<dbReference type="AlphaFoldDB" id="A1ZLY4"/>
<accession>A1ZLY4</accession>
<dbReference type="InterPro" id="IPR001173">
    <property type="entry name" value="Glyco_trans_2-like"/>
</dbReference>
<keyword evidence="3" id="KW-1185">Reference proteome</keyword>
<dbReference type="Proteomes" id="UP000004095">
    <property type="component" value="Unassembled WGS sequence"/>
</dbReference>
<dbReference type="EC" id="2.-.-.-" evidence="2"/>
<dbReference type="EMBL" id="AAWS01000015">
    <property type="protein sequence ID" value="EAY28516.1"/>
    <property type="molecule type" value="Genomic_DNA"/>
</dbReference>
<proteinExistence type="predicted"/>
<sequence length="360" mass="42247">MHTDSTQILVSVVMPVYNAAPYLKDSIDSILHQTYPHFEFIIVNDASQDESQDIITSYNDPRICLINKPTNTGIADAINQGLAVAKGKYIVRMDADDKSVIHRIATQVKFMEDNPHIGVSGAFIHQFKTVKGKDQWVKVYNYPSEPEVCRLRIFTRRTFTYHPTVIIRHQLLQEHQLKYDPTKDPAEDANLWHRMTPFCQFGNIPEVLVHYRLHDQQTSTILNHLLVENYTISFRQLMQTIYPDITEEEFQLHCDFFSQRALQTYPQAKFQTTLDWLQKLISTNRELNEYICPQDLLLEDIAKKWFAFCNQYTTQGFSTWRLYKKAFFRKYYNAGKKNTLRFLLDCILAKKSHYLEPAQS</sequence>
<keyword evidence="2" id="KW-0808">Transferase</keyword>
<protein>
    <submittedName>
        <fullName evidence="2">Putative glycosyl transferase</fullName>
        <ecNumber evidence="2">2.-.-.-</ecNumber>
    </submittedName>
</protein>
<dbReference type="Gene3D" id="3.90.550.10">
    <property type="entry name" value="Spore Coat Polysaccharide Biosynthesis Protein SpsA, Chain A"/>
    <property type="match status" value="1"/>
</dbReference>
<dbReference type="PANTHER" id="PTHR22916">
    <property type="entry name" value="GLYCOSYLTRANSFERASE"/>
    <property type="match status" value="1"/>
</dbReference>
<dbReference type="Pfam" id="PF00535">
    <property type="entry name" value="Glycos_transf_2"/>
    <property type="match status" value="1"/>
</dbReference>
<comment type="caution">
    <text evidence="2">The sequence shown here is derived from an EMBL/GenBank/DDBJ whole genome shotgun (WGS) entry which is preliminary data.</text>
</comment>
<dbReference type="OrthoDB" id="9815829at2"/>
<dbReference type="GO" id="GO:0016758">
    <property type="term" value="F:hexosyltransferase activity"/>
    <property type="evidence" value="ECO:0007669"/>
    <property type="project" value="UniProtKB-ARBA"/>
</dbReference>
<feature type="domain" description="Glycosyltransferase 2-like" evidence="1">
    <location>
        <begin position="11"/>
        <end position="134"/>
    </location>
</feature>
<evidence type="ECO:0000313" key="2">
    <source>
        <dbReference type="EMBL" id="EAY28516.1"/>
    </source>
</evidence>
<gene>
    <name evidence="2" type="ORF">M23134_04363</name>
</gene>
<dbReference type="PANTHER" id="PTHR22916:SF3">
    <property type="entry name" value="UDP-GLCNAC:BETAGAL BETA-1,3-N-ACETYLGLUCOSAMINYLTRANSFERASE-LIKE PROTEIN 1"/>
    <property type="match status" value="1"/>
</dbReference>
<evidence type="ECO:0000313" key="3">
    <source>
        <dbReference type="Proteomes" id="UP000004095"/>
    </source>
</evidence>
<name>A1ZLY4_MICM2</name>
<evidence type="ECO:0000259" key="1">
    <source>
        <dbReference type="Pfam" id="PF00535"/>
    </source>
</evidence>
<dbReference type="SUPFAM" id="SSF53448">
    <property type="entry name" value="Nucleotide-diphospho-sugar transferases"/>
    <property type="match status" value="1"/>
</dbReference>
<dbReference type="InterPro" id="IPR029044">
    <property type="entry name" value="Nucleotide-diphossugar_trans"/>
</dbReference>